<keyword evidence="2" id="KW-1133">Transmembrane helix</keyword>
<keyword evidence="2" id="KW-0472">Membrane</keyword>
<keyword evidence="5" id="KW-1185">Reference proteome</keyword>
<feature type="region of interest" description="Disordered" evidence="1">
    <location>
        <begin position="1"/>
        <end position="22"/>
    </location>
</feature>
<comment type="caution">
    <text evidence="4">The sequence shown here is derived from an EMBL/GenBank/DDBJ whole genome shotgun (WGS) entry which is preliminary data.</text>
</comment>
<dbReference type="GO" id="GO:0015074">
    <property type="term" value="P:DNA integration"/>
    <property type="evidence" value="ECO:0007669"/>
    <property type="project" value="InterPro"/>
</dbReference>
<feature type="domain" description="Integrase catalytic" evidence="3">
    <location>
        <begin position="1509"/>
        <end position="1673"/>
    </location>
</feature>
<dbReference type="SUPFAM" id="SSF53098">
    <property type="entry name" value="Ribonuclease H-like"/>
    <property type="match status" value="1"/>
</dbReference>
<dbReference type="PROSITE" id="PS50994">
    <property type="entry name" value="INTEGRASE"/>
    <property type="match status" value="1"/>
</dbReference>
<proteinExistence type="predicted"/>
<protein>
    <submittedName>
        <fullName evidence="4">GIP protein</fullName>
    </submittedName>
</protein>
<evidence type="ECO:0000259" key="3">
    <source>
        <dbReference type="PROSITE" id="PS50994"/>
    </source>
</evidence>
<keyword evidence="2" id="KW-0812">Transmembrane</keyword>
<feature type="compositionally biased region" description="Basic and acidic residues" evidence="1">
    <location>
        <begin position="489"/>
        <end position="508"/>
    </location>
</feature>
<evidence type="ECO:0000313" key="5">
    <source>
        <dbReference type="Proteomes" id="UP000604046"/>
    </source>
</evidence>
<evidence type="ECO:0000256" key="1">
    <source>
        <dbReference type="SAM" id="MobiDB-lite"/>
    </source>
</evidence>
<dbReference type="Proteomes" id="UP000604046">
    <property type="component" value="Unassembled WGS sequence"/>
</dbReference>
<dbReference type="InterPro" id="IPR012337">
    <property type="entry name" value="RNaseH-like_sf"/>
</dbReference>
<evidence type="ECO:0000313" key="4">
    <source>
        <dbReference type="EMBL" id="CAE7035925.1"/>
    </source>
</evidence>
<dbReference type="EMBL" id="CAJNDS010000268">
    <property type="protein sequence ID" value="CAE7035925.1"/>
    <property type="molecule type" value="Genomic_DNA"/>
</dbReference>
<accession>A0A812IEZ3</accession>
<feature type="compositionally biased region" description="Basic and acidic residues" evidence="1">
    <location>
        <begin position="12"/>
        <end position="22"/>
    </location>
</feature>
<dbReference type="InterPro" id="IPR036397">
    <property type="entry name" value="RNaseH_sf"/>
</dbReference>
<reference evidence="4" key="1">
    <citation type="submission" date="2021-02" db="EMBL/GenBank/DDBJ databases">
        <authorList>
            <person name="Dougan E. K."/>
            <person name="Rhodes N."/>
            <person name="Thang M."/>
            <person name="Chan C."/>
        </authorList>
    </citation>
    <scope>NUCLEOTIDE SEQUENCE</scope>
</reference>
<sequence>MRGNGEEAIANDAKHGVSPEEDLERHAQGLVEYFQHGEDDGASIEEAAVHLNQENVREVVHSRLRMAMCLLPGKTVQHQISMVILGVMMILGELGIARMGPGDSLLGVALGGGLEMATMAGGSGGMMPGMIGMVLGVQMGVKIPAILAGTINVMQQIRGPTTKVRLRDRPVVLMTRPPMARAEARVNLVGVVPARHNRQVVVADVTTETEMHRAQITIVFLVLTESGDFKGGLSERMAVPSFSADKTGDELGSSARSYLRQIDAWCKVTRTPASQRALLLYQNLSGRAWVESEELSVELLASEYGVQEFKRWIQERYQEIEVSKIAEALTQFFKKLRREGGQSIREFNSAFDRGHTRLLEIDCRLPEVAKAWAYLNALGLTSAEELALLASVGNEYNTAKLQKAAVLHEKSFKPPWFVRRNGNGNPDGGKGKPVRGAFLTEIDEDDIAEEETEHLMTEEEASEMHEAFMAQESAKARYREITKARGVDPSFLRKDGSRNEASNKDTPEARLQLAKSRSYCAGCRRRGHWHKDPECPMNQPGGQMTKPGGSSGAKDSSKEAFVVQVAYEVGYMGGQGLVAITDSARSKSVAGQAWLQKYMLAGREAGLEMQFIDTQDDFRFGASKLFRATFTATIAIFVGGRGFLVRASIVQGEVPLLLSRNVLSKIGMLYDVEGHSASFRHLGVQDLKLLTTENGHPAIPVRVKGLPTFALPTPQEWAGDEVRLLPSSESHAAYMTMTCESSERASASTFATSRSCESACVADGGADRNLSQPFETIFYPKKLSPFVFNFLSAEALNTDVFMRWWSETKLAKDFWIETASSFIRIHVIPRKALFSPDAWHTSQSNVRLCSLVPLFRAAVRNMSSQKAKTLWNMSRSELVEEAHRLEVPIHTTWGKEEIRQLVSEKRKELHGPSSVPRGLSSMTMPELVKKMDELQIPLPPKPTRGLLQRIIRDSTRDLSEQIVTFGRYKNLLFRELPHSYLRWSLQETAAQGSGASHELRQLANFAQKVLNPQKETYHDPEMSAAIPYQPDPEETSSTSTKWSLVTGTSEAMASGYNQGKNHVPTAKQMGAKRGIESEESKMAQDTPPEVREELEALTTRQAHGEQGSSIAFGAYSHGNFHGIIKKTFDHVYVVRYMNAFLRAHGAKGTWSSLQINVNCRPLVHRDQHNHSDTLASTISFGNFRGGRLWIETDPEAQVPEIGVPHIMSDGEGRALSGHLVDTRALVKFDGRRKHGVEEWEGDRISITAYTTRGVSQLARQERDMLRSFGFPVGQDTPTKIAVEDKSWKNEHVRRPKKSIRRQIMRGASRASALLTLSMTAASSYVAEVMLPSSSPDRPSILEIGDFAATYTLAGNGSSVIEPVSWEDFVNDSDCQRVLETIHALHPCVVWIRGHDEITDAKSNEIASQVFSAALNQILLGGIFVLSGNKEHMLWRDHAFDSLLNMYETQLDVDAQGFQVLRVAQPGVLQQGPHSVYVGEIEQQVPKPVQASLGRLHQNLGHPSNHDLAPACLPSLLDFNQLVSVDVFTVFDAAQVKHSLLSVIDHATTFHLVGELEGHSAEAFERKFTQMWGSVFGAPGTIAADLETGLQAGLANYAEFHGCRLRPAAGQAHWQQGLIERHGLWYQAMLRKVIDEKSIDASDLYYALQAVNSAKNELRRRHGFSPTQENCALAMTKNDTWKYFHMIANDNGRCIFVPRPGSPFTEHNLIRSFVVHLSSGLELSVEGTASGSWCAFSELTKEGQSPTSNEVSGGGPERSLDMKVVTGGFLLVGGVILLLKNISVLALLKSLEKS</sequence>
<feature type="transmembrane region" description="Helical" evidence="2">
    <location>
        <begin position="1767"/>
        <end position="1787"/>
    </location>
</feature>
<evidence type="ECO:0000256" key="2">
    <source>
        <dbReference type="SAM" id="Phobius"/>
    </source>
</evidence>
<name>A0A812IEZ3_9DINO</name>
<organism evidence="4 5">
    <name type="scientific">Symbiodinium natans</name>
    <dbReference type="NCBI Taxonomy" id="878477"/>
    <lineage>
        <taxon>Eukaryota</taxon>
        <taxon>Sar</taxon>
        <taxon>Alveolata</taxon>
        <taxon>Dinophyceae</taxon>
        <taxon>Suessiales</taxon>
        <taxon>Symbiodiniaceae</taxon>
        <taxon>Symbiodinium</taxon>
    </lineage>
</organism>
<dbReference type="InterPro" id="IPR001584">
    <property type="entry name" value="Integrase_cat-core"/>
</dbReference>
<feature type="region of interest" description="Disordered" evidence="1">
    <location>
        <begin position="531"/>
        <end position="555"/>
    </location>
</feature>
<dbReference type="GO" id="GO:0003676">
    <property type="term" value="F:nucleic acid binding"/>
    <property type="evidence" value="ECO:0007669"/>
    <property type="project" value="InterPro"/>
</dbReference>
<gene>
    <name evidence="4" type="primary">GIP</name>
    <name evidence="4" type="ORF">SNAT2548_LOCUS4349</name>
</gene>
<dbReference type="OrthoDB" id="420120at2759"/>
<dbReference type="Gene3D" id="3.30.420.10">
    <property type="entry name" value="Ribonuclease H-like superfamily/Ribonuclease H"/>
    <property type="match status" value="1"/>
</dbReference>
<feature type="region of interest" description="Disordered" evidence="1">
    <location>
        <begin position="489"/>
        <end position="509"/>
    </location>
</feature>